<dbReference type="FunCoup" id="A0A674D427">
    <property type="interactions" value="1255"/>
</dbReference>
<keyword evidence="2" id="KW-0813">Transport</keyword>
<dbReference type="GeneTree" id="ENSGT00940000156940"/>
<dbReference type="GO" id="GO:0043130">
    <property type="term" value="F:ubiquitin binding"/>
    <property type="evidence" value="ECO:0007669"/>
    <property type="project" value="InterPro"/>
</dbReference>
<feature type="region of interest" description="Disordered" evidence="4">
    <location>
        <begin position="367"/>
        <end position="386"/>
    </location>
</feature>
<reference evidence="8" key="1">
    <citation type="submission" date="2025-08" db="UniProtKB">
        <authorList>
            <consortium name="Ensembl"/>
        </authorList>
    </citation>
    <scope>IDENTIFICATION</scope>
</reference>
<dbReference type="GO" id="GO:0030276">
    <property type="term" value="F:clathrin binding"/>
    <property type="evidence" value="ECO:0007669"/>
    <property type="project" value="TreeGrafter"/>
</dbReference>
<dbReference type="SUPFAM" id="SSF89009">
    <property type="entry name" value="GAT-like domain"/>
    <property type="match status" value="1"/>
</dbReference>
<comment type="similarity">
    <text evidence="1">Belongs to the TOM1 family.</text>
</comment>
<keyword evidence="3" id="KW-0653">Protein transport</keyword>
<dbReference type="Gene3D" id="1.25.40.90">
    <property type="match status" value="1"/>
</dbReference>
<dbReference type="Pfam" id="PF00790">
    <property type="entry name" value="VHS"/>
    <property type="match status" value="1"/>
</dbReference>
<evidence type="ECO:0000256" key="5">
    <source>
        <dbReference type="SAM" id="Phobius"/>
    </source>
</evidence>
<reference evidence="8" key="2">
    <citation type="submission" date="2025-09" db="UniProtKB">
        <authorList>
            <consortium name="Ensembl"/>
        </authorList>
    </citation>
    <scope>IDENTIFICATION</scope>
</reference>
<dbReference type="AlphaFoldDB" id="A0A674D427"/>
<dbReference type="GO" id="GO:0015031">
    <property type="term" value="P:protein transport"/>
    <property type="evidence" value="ECO:0007669"/>
    <property type="project" value="UniProtKB-KW"/>
</dbReference>
<name>A0A674D427_SALTR</name>
<feature type="region of interest" description="Disordered" evidence="4">
    <location>
        <begin position="553"/>
        <end position="586"/>
    </location>
</feature>
<evidence type="ECO:0000256" key="1">
    <source>
        <dbReference type="ARBA" id="ARBA00007708"/>
    </source>
</evidence>
<accession>A0A674D427</accession>
<keyword evidence="5" id="KW-0812">Transmembrane</keyword>
<dbReference type="PROSITE" id="PS50909">
    <property type="entry name" value="GAT"/>
    <property type="match status" value="1"/>
</dbReference>
<dbReference type="SMART" id="SM00288">
    <property type="entry name" value="VHS"/>
    <property type="match status" value="1"/>
</dbReference>
<dbReference type="InterPro" id="IPR002014">
    <property type="entry name" value="VHS_dom"/>
</dbReference>
<evidence type="ECO:0000256" key="3">
    <source>
        <dbReference type="ARBA" id="ARBA00022927"/>
    </source>
</evidence>
<keyword evidence="9" id="KW-1185">Reference proteome</keyword>
<keyword evidence="5" id="KW-1133">Transmembrane helix</keyword>
<evidence type="ECO:0000313" key="9">
    <source>
        <dbReference type="Proteomes" id="UP000472277"/>
    </source>
</evidence>
<dbReference type="InParanoid" id="A0A674D427"/>
<dbReference type="SUPFAM" id="SSF48464">
    <property type="entry name" value="ENTH/VHS domain"/>
    <property type="match status" value="1"/>
</dbReference>
<feature type="domain" description="GAT" evidence="7">
    <location>
        <begin position="246"/>
        <end position="334"/>
    </location>
</feature>
<protein>
    <submittedName>
        <fullName evidence="8">TOM1-like protein 2</fullName>
    </submittedName>
</protein>
<dbReference type="FunFam" id="1.25.40.90:FF:000003">
    <property type="entry name" value="TOM1-like protein 2 isoform X1"/>
    <property type="match status" value="1"/>
</dbReference>
<dbReference type="GO" id="GO:0005768">
    <property type="term" value="C:endosome"/>
    <property type="evidence" value="ECO:0007669"/>
    <property type="project" value="TreeGrafter"/>
</dbReference>
<dbReference type="Proteomes" id="UP000472277">
    <property type="component" value="Chromosome 32"/>
</dbReference>
<dbReference type="GO" id="GO:0007165">
    <property type="term" value="P:signal transduction"/>
    <property type="evidence" value="ECO:0007669"/>
    <property type="project" value="TreeGrafter"/>
</dbReference>
<dbReference type="CDD" id="cd14238">
    <property type="entry name" value="GAT_TM1L2"/>
    <property type="match status" value="1"/>
</dbReference>
<dbReference type="PANTHER" id="PTHR13856">
    <property type="entry name" value="VHS DOMAIN CONTAINING PROTEIN FAMILY"/>
    <property type="match status" value="1"/>
</dbReference>
<dbReference type="InterPro" id="IPR038425">
    <property type="entry name" value="GAT_sf"/>
</dbReference>
<feature type="transmembrane region" description="Helical" evidence="5">
    <location>
        <begin position="12"/>
        <end position="32"/>
    </location>
</feature>
<dbReference type="Gene3D" id="1.20.58.160">
    <property type="match status" value="1"/>
</dbReference>
<feature type="compositionally biased region" description="Basic and acidic residues" evidence="4">
    <location>
        <begin position="577"/>
        <end position="586"/>
    </location>
</feature>
<sequence length="586" mass="63559">MGLGVAHRSSRGNFLLLSVLLGPISRLVYFLLSFPEKATDGGLQAEDWTLNMEICDIINETEEGPKDAIRALKKRLSGNRNYREVMLGLTVLETCVKNCGHRFHVLVANRDFIDGVLVKIISPKTNPPTIVQDKVLALIQAWADAFRSSPDLTGVVHIYEELKRKGIEFPMADLDALSPIHTPQRGLPEVDPAVLKYKAPIQPHAAATATLPKPAAAPAPAPAPHTPVLQIPHIPNVQGPITANPEQIARLRSELDIVTGNTKVMSEMLTEMVPGQEDSSDLELLQELNRTCRAMQQRVVELISRVSNEEVTEELLHVNDDLNNIFLRYERYERYRLGRAVQNNGMLSEATEDNLIDLTPGSPAVVSLRATSTPPSSIPPVTAPRAGATASPARALIQDPTSGPSTLSTQLAGLDVGGDSVSGTLSSLSGHNPGDDFDMFAQTRTSSLADQRKNVKYEDPRALGGLASALDVRQQNTTGGLRVIGDDNPELELPIDSWLITQGMIPVSQSSVMDDIEEWLCADVKGDGLDGEEGVTSEEFDKFLEDRAKVFDSLPSLPGDEHGPPLSAPSGTRKKAERTEDALFAL</sequence>
<dbReference type="InterPro" id="IPR014645">
    <property type="entry name" value="TOM1"/>
</dbReference>
<dbReference type="OMA" id="YETHIEE"/>
<feature type="domain" description="VHS" evidence="6">
    <location>
        <begin position="38"/>
        <end position="170"/>
    </location>
</feature>
<dbReference type="FunFam" id="1.20.58.160:FF:000001">
    <property type="entry name" value="TOM1-like protein 2 isoform X1"/>
    <property type="match status" value="1"/>
</dbReference>
<dbReference type="InterPro" id="IPR004152">
    <property type="entry name" value="GAT_dom"/>
</dbReference>
<dbReference type="Ensembl" id="ENSSTUT00000096493.1">
    <property type="protein sequence ID" value="ENSSTUP00000090722.1"/>
    <property type="gene ID" value="ENSSTUG00000039783.1"/>
</dbReference>
<evidence type="ECO:0000256" key="4">
    <source>
        <dbReference type="SAM" id="MobiDB-lite"/>
    </source>
</evidence>
<dbReference type="InterPro" id="IPR008942">
    <property type="entry name" value="ENTH_VHS"/>
</dbReference>
<evidence type="ECO:0000256" key="2">
    <source>
        <dbReference type="ARBA" id="ARBA00022448"/>
    </source>
</evidence>
<dbReference type="GO" id="GO:0035091">
    <property type="term" value="F:phosphatidylinositol binding"/>
    <property type="evidence" value="ECO:0007669"/>
    <property type="project" value="InterPro"/>
</dbReference>
<keyword evidence="5" id="KW-0472">Membrane</keyword>
<gene>
    <name evidence="8" type="primary">LOC115171703</name>
</gene>
<proteinExistence type="inferred from homology"/>
<dbReference type="Pfam" id="PF03127">
    <property type="entry name" value="GAT"/>
    <property type="match status" value="1"/>
</dbReference>
<organism evidence="8 9">
    <name type="scientific">Salmo trutta</name>
    <name type="common">Brown trout</name>
    <dbReference type="NCBI Taxonomy" id="8032"/>
    <lineage>
        <taxon>Eukaryota</taxon>
        <taxon>Metazoa</taxon>
        <taxon>Chordata</taxon>
        <taxon>Craniata</taxon>
        <taxon>Vertebrata</taxon>
        <taxon>Euteleostomi</taxon>
        <taxon>Actinopterygii</taxon>
        <taxon>Neopterygii</taxon>
        <taxon>Teleostei</taxon>
        <taxon>Protacanthopterygii</taxon>
        <taxon>Salmoniformes</taxon>
        <taxon>Salmonidae</taxon>
        <taxon>Salmoninae</taxon>
        <taxon>Salmo</taxon>
    </lineage>
</organism>
<evidence type="ECO:0000259" key="7">
    <source>
        <dbReference type="PROSITE" id="PS50909"/>
    </source>
</evidence>
<dbReference type="PIRSF" id="PIRSF036948">
    <property type="entry name" value="TOM1"/>
    <property type="match status" value="1"/>
</dbReference>
<evidence type="ECO:0000313" key="8">
    <source>
        <dbReference type="Ensembl" id="ENSSTUP00000090722.1"/>
    </source>
</evidence>
<dbReference type="PANTHER" id="PTHR13856:SF31">
    <property type="entry name" value="TOM1-LIKE PROTEIN 2"/>
    <property type="match status" value="1"/>
</dbReference>
<dbReference type="GO" id="GO:0016020">
    <property type="term" value="C:membrane"/>
    <property type="evidence" value="ECO:0007669"/>
    <property type="project" value="TreeGrafter"/>
</dbReference>
<dbReference type="PROSITE" id="PS50179">
    <property type="entry name" value="VHS"/>
    <property type="match status" value="1"/>
</dbReference>
<evidence type="ECO:0000259" key="6">
    <source>
        <dbReference type="PROSITE" id="PS50179"/>
    </source>
</evidence>